<dbReference type="GO" id="GO:0016829">
    <property type="term" value="F:lyase activity"/>
    <property type="evidence" value="ECO:0007669"/>
    <property type="project" value="UniProtKB-KW"/>
</dbReference>
<dbReference type="Gene3D" id="3.30.70.3460">
    <property type="match status" value="1"/>
</dbReference>
<keyword evidence="1" id="KW-0456">Lyase</keyword>
<feature type="domain" description="Siroheme decarboxylase NirL-like HTH" evidence="7">
    <location>
        <begin position="8"/>
        <end position="54"/>
    </location>
</feature>
<evidence type="ECO:0000256" key="5">
    <source>
        <dbReference type="ARBA" id="ARBA00048470"/>
    </source>
</evidence>
<dbReference type="OrthoDB" id="145939at2157"/>
<dbReference type="Proteomes" id="UP000199259">
    <property type="component" value="Unassembled WGS sequence"/>
</dbReference>
<comment type="pathway">
    <text evidence="2">Porphyrin-containing compound metabolism.</text>
</comment>
<dbReference type="Pfam" id="PF22451">
    <property type="entry name" value="NirdL-like_HTH"/>
    <property type="match status" value="1"/>
</dbReference>
<feature type="domain" description="Siroheme decarboxylase AsnC-like ligand binding" evidence="6">
    <location>
        <begin position="66"/>
        <end position="143"/>
    </location>
</feature>
<dbReference type="InterPro" id="IPR053953">
    <property type="entry name" value="NirdL-like_HTH"/>
</dbReference>
<comment type="similarity">
    <text evidence="3">Belongs to the Ahb/Nir family.</text>
</comment>
<dbReference type="RefSeq" id="WP_091709968.1">
    <property type="nucleotide sequence ID" value="NZ_FNCA01000004.1"/>
</dbReference>
<evidence type="ECO:0000256" key="4">
    <source>
        <dbReference type="ARBA" id="ARBA00023471"/>
    </source>
</evidence>
<keyword evidence="9" id="KW-1185">Reference proteome</keyword>
<dbReference type="InterPro" id="IPR050684">
    <property type="entry name" value="HTH-Siroheme_Decarb"/>
</dbReference>
<keyword evidence="8" id="KW-0238">DNA-binding</keyword>
<comment type="caution">
    <text evidence="8">The sequence shown here is derived from an EMBL/GenBank/DDBJ whole genome shotgun (WGS) entry which is preliminary data.</text>
</comment>
<evidence type="ECO:0000259" key="7">
    <source>
        <dbReference type="Pfam" id="PF22451"/>
    </source>
</evidence>
<dbReference type="InterPro" id="IPR040523">
    <property type="entry name" value="AsnC_trans_reg2"/>
</dbReference>
<dbReference type="AlphaFoldDB" id="A0A7Z7FCN2"/>
<dbReference type="SUPFAM" id="SSF46785">
    <property type="entry name" value="Winged helix' DNA-binding domain"/>
    <property type="match status" value="1"/>
</dbReference>
<evidence type="ECO:0000313" key="9">
    <source>
        <dbReference type="Proteomes" id="UP000199259"/>
    </source>
</evidence>
<evidence type="ECO:0000256" key="1">
    <source>
        <dbReference type="ARBA" id="ARBA00023239"/>
    </source>
</evidence>
<evidence type="ECO:0000256" key="2">
    <source>
        <dbReference type="ARBA" id="ARBA00023444"/>
    </source>
</evidence>
<dbReference type="EC" id="4.1.1.111" evidence="4"/>
<evidence type="ECO:0000256" key="3">
    <source>
        <dbReference type="ARBA" id="ARBA00023457"/>
    </source>
</evidence>
<dbReference type="PANTHER" id="PTHR43413:SF1">
    <property type="entry name" value="SIROHEME DECARBOXYLASE NIRL SUBUNIT"/>
    <property type="match status" value="1"/>
</dbReference>
<evidence type="ECO:0000259" key="6">
    <source>
        <dbReference type="Pfam" id="PF17805"/>
    </source>
</evidence>
<accession>A0A7Z7FCN2</accession>
<dbReference type="EMBL" id="FNCA01000004">
    <property type="protein sequence ID" value="SDF88301.1"/>
    <property type="molecule type" value="Genomic_DNA"/>
</dbReference>
<proteinExistence type="inferred from homology"/>
<dbReference type="Gene3D" id="1.10.10.10">
    <property type="entry name" value="Winged helix-like DNA-binding domain superfamily/Winged helix DNA-binding domain"/>
    <property type="match status" value="1"/>
</dbReference>
<dbReference type="GO" id="GO:0003677">
    <property type="term" value="F:DNA binding"/>
    <property type="evidence" value="ECO:0007669"/>
    <property type="project" value="UniProtKB-KW"/>
</dbReference>
<dbReference type="Pfam" id="PF17805">
    <property type="entry name" value="AsnC_trans_reg2"/>
    <property type="match status" value="1"/>
</dbReference>
<organism evidence="8 9">
    <name type="scientific">Methanolobus vulcani</name>
    <dbReference type="NCBI Taxonomy" id="38026"/>
    <lineage>
        <taxon>Archaea</taxon>
        <taxon>Methanobacteriati</taxon>
        <taxon>Methanobacteriota</taxon>
        <taxon>Stenosarchaea group</taxon>
        <taxon>Methanomicrobia</taxon>
        <taxon>Methanosarcinales</taxon>
        <taxon>Methanosarcinaceae</taxon>
        <taxon>Methanolobus</taxon>
    </lineage>
</organism>
<reference evidence="8 9" key="1">
    <citation type="submission" date="2016-10" db="EMBL/GenBank/DDBJ databases">
        <authorList>
            <person name="Varghese N."/>
            <person name="Submissions S."/>
        </authorList>
    </citation>
    <scope>NUCLEOTIDE SEQUENCE [LARGE SCALE GENOMIC DNA]</scope>
    <source>
        <strain evidence="8 9">PL 12/M</strain>
    </source>
</reference>
<dbReference type="InterPro" id="IPR019888">
    <property type="entry name" value="Tscrpt_reg_AsnC-like"/>
</dbReference>
<sequence>MIFLDDTDKKILNTIQFDFPLETEPYKKLGEELDISEDEVIERLARLHDDGAVRKIGPIINRKGVGGTSTLVAVSVPEERVEEVAEYINAYHEVSHNYHRPEKFNIWFTISAANRERIDTIIGELREKTGMEFVDLPTKKLFKIGVRFNIK</sequence>
<comment type="catalytic activity">
    <reaction evidence="5">
        <text>siroheme + 2 H(+) = 12,18-didecarboxysiroheme + 2 CO2</text>
        <dbReference type="Rhea" id="RHEA:19093"/>
        <dbReference type="ChEBI" id="CHEBI:15378"/>
        <dbReference type="ChEBI" id="CHEBI:16526"/>
        <dbReference type="ChEBI" id="CHEBI:60052"/>
        <dbReference type="ChEBI" id="CHEBI:140497"/>
        <dbReference type="EC" id="4.1.1.111"/>
    </reaction>
</comment>
<evidence type="ECO:0000313" key="8">
    <source>
        <dbReference type="EMBL" id="SDF88301.1"/>
    </source>
</evidence>
<name>A0A7Z7FCN2_9EURY</name>
<gene>
    <name evidence="8" type="ORF">SAMN04488589_1646</name>
</gene>
<dbReference type="InterPro" id="IPR036390">
    <property type="entry name" value="WH_DNA-bd_sf"/>
</dbReference>
<dbReference type="InterPro" id="IPR036388">
    <property type="entry name" value="WH-like_DNA-bd_sf"/>
</dbReference>
<protein>
    <recommendedName>
        <fullName evidence="4">siroheme decarboxylase</fullName>
        <ecNumber evidence="4">4.1.1.111</ecNumber>
    </recommendedName>
</protein>
<dbReference type="SMART" id="SM00344">
    <property type="entry name" value="HTH_ASNC"/>
    <property type="match status" value="1"/>
</dbReference>
<dbReference type="PANTHER" id="PTHR43413">
    <property type="entry name" value="TRANSCRIPTIONAL REGULATOR, ASNC FAMILY"/>
    <property type="match status" value="1"/>
</dbReference>